<feature type="compositionally biased region" description="Basic and acidic residues" evidence="1">
    <location>
        <begin position="303"/>
        <end position="316"/>
    </location>
</feature>
<dbReference type="Proteomes" id="UP001445076">
    <property type="component" value="Unassembled WGS sequence"/>
</dbReference>
<gene>
    <name evidence="3" type="ORF">OTU49_016237</name>
</gene>
<feature type="non-terminal residue" evidence="3">
    <location>
        <position position="414"/>
    </location>
</feature>
<keyword evidence="2" id="KW-1133">Transmembrane helix</keyword>
<keyword evidence="2" id="KW-0812">Transmembrane</keyword>
<dbReference type="EMBL" id="JARKIK010000013">
    <property type="protein sequence ID" value="KAK8747942.1"/>
    <property type="molecule type" value="Genomic_DNA"/>
</dbReference>
<organism evidence="3 4">
    <name type="scientific">Cherax quadricarinatus</name>
    <name type="common">Australian red claw crayfish</name>
    <dbReference type="NCBI Taxonomy" id="27406"/>
    <lineage>
        <taxon>Eukaryota</taxon>
        <taxon>Metazoa</taxon>
        <taxon>Ecdysozoa</taxon>
        <taxon>Arthropoda</taxon>
        <taxon>Crustacea</taxon>
        <taxon>Multicrustacea</taxon>
        <taxon>Malacostraca</taxon>
        <taxon>Eumalacostraca</taxon>
        <taxon>Eucarida</taxon>
        <taxon>Decapoda</taxon>
        <taxon>Pleocyemata</taxon>
        <taxon>Astacidea</taxon>
        <taxon>Parastacoidea</taxon>
        <taxon>Parastacidae</taxon>
        <taxon>Cherax</taxon>
    </lineage>
</organism>
<keyword evidence="2" id="KW-0472">Membrane</keyword>
<feature type="region of interest" description="Disordered" evidence="1">
    <location>
        <begin position="296"/>
        <end position="330"/>
    </location>
</feature>
<feature type="non-terminal residue" evidence="3">
    <location>
        <position position="1"/>
    </location>
</feature>
<feature type="transmembrane region" description="Helical" evidence="2">
    <location>
        <begin position="74"/>
        <end position="96"/>
    </location>
</feature>
<evidence type="ECO:0000313" key="4">
    <source>
        <dbReference type="Proteomes" id="UP001445076"/>
    </source>
</evidence>
<accession>A0AAW0Y855</accession>
<keyword evidence="4" id="KW-1185">Reference proteome</keyword>
<feature type="region of interest" description="Disordered" evidence="1">
    <location>
        <begin position="387"/>
        <end position="414"/>
    </location>
</feature>
<feature type="compositionally biased region" description="Basic and acidic residues" evidence="1">
    <location>
        <begin position="399"/>
        <end position="414"/>
    </location>
</feature>
<reference evidence="3 4" key="1">
    <citation type="journal article" date="2024" name="BMC Genomics">
        <title>Genome assembly of redclaw crayfish (Cherax quadricarinatus) provides insights into its immune adaptation and hypoxia tolerance.</title>
        <authorList>
            <person name="Liu Z."/>
            <person name="Zheng J."/>
            <person name="Li H."/>
            <person name="Fang K."/>
            <person name="Wang S."/>
            <person name="He J."/>
            <person name="Zhou D."/>
            <person name="Weng S."/>
            <person name="Chi M."/>
            <person name="Gu Z."/>
            <person name="He J."/>
            <person name="Li F."/>
            <person name="Wang M."/>
        </authorList>
    </citation>
    <scope>NUCLEOTIDE SEQUENCE [LARGE SCALE GENOMIC DNA]</scope>
    <source>
        <strain evidence="3">ZL_2023a</strain>
    </source>
</reference>
<sequence>LRRVGGGGVVCWCSHSQLDYINFTMSGDIQPRKRKGKGKKKDEAEDDMTDTKGKAMTNNIGKNHSTTNGDSSGIIAKIIFLVLLVSLSLVVALILIELQGKQAGIKETVSVVHETKEEDLAAPEIPTPNIHMDMEVIPEAPSPILQQDIEEEYEPIEATPPLEEYIHVEEVIVEAPPQRQKRVVEKVEPEVSTTDDKLDEVNDASAAAEEEEFVEAIPVEESIEVPETLASFKEATPKETAPKDMEHDVVTEEVIPVEEHVEAVTVEESLQVKNEADDVPIEETLLAEEVKKSLPLEGPPVVKEMKSALEEEKKEEPSEETGELALPENNEVEDLLHVEHVSEMGAPAGEIEEVTLASEKAEEELPGAEEDGALDAFVNIQVKEVLPVDSETPIENQNVDDHKEEAEGQPKKGD</sequence>
<evidence type="ECO:0000256" key="1">
    <source>
        <dbReference type="SAM" id="MobiDB-lite"/>
    </source>
</evidence>
<name>A0AAW0Y855_CHEQU</name>
<proteinExistence type="predicted"/>
<feature type="region of interest" description="Disordered" evidence="1">
    <location>
        <begin position="30"/>
        <end position="67"/>
    </location>
</feature>
<comment type="caution">
    <text evidence="3">The sequence shown here is derived from an EMBL/GenBank/DDBJ whole genome shotgun (WGS) entry which is preliminary data.</text>
</comment>
<dbReference type="AlphaFoldDB" id="A0AAW0Y855"/>
<feature type="compositionally biased region" description="Polar residues" evidence="1">
    <location>
        <begin position="56"/>
        <end position="67"/>
    </location>
</feature>
<protein>
    <submittedName>
        <fullName evidence="3">Uncharacterized protein</fullName>
    </submittedName>
</protein>
<evidence type="ECO:0000256" key="2">
    <source>
        <dbReference type="SAM" id="Phobius"/>
    </source>
</evidence>
<evidence type="ECO:0000313" key="3">
    <source>
        <dbReference type="EMBL" id="KAK8747942.1"/>
    </source>
</evidence>